<dbReference type="STRING" id="1216006.VA7868_03643"/>
<dbReference type="Proteomes" id="UP000184608">
    <property type="component" value="Unassembled WGS sequence"/>
</dbReference>
<gene>
    <name evidence="1" type="ORF">VA7868_03643</name>
</gene>
<evidence type="ECO:0000313" key="2">
    <source>
        <dbReference type="Proteomes" id="UP000184608"/>
    </source>
</evidence>
<proteinExistence type="predicted"/>
<reference evidence="1 2" key="1">
    <citation type="submission" date="2016-11" db="EMBL/GenBank/DDBJ databases">
        <authorList>
            <person name="Jaros S."/>
            <person name="Januszkiewicz K."/>
            <person name="Wedrychowicz H."/>
        </authorList>
    </citation>
    <scope>NUCLEOTIDE SEQUENCE [LARGE SCALE GENOMIC DNA]</scope>
    <source>
        <strain evidence="1 2">CECT 7868</strain>
    </source>
</reference>
<organism evidence="1 2">
    <name type="scientific">Vibrio aerogenes CECT 7868</name>
    <dbReference type="NCBI Taxonomy" id="1216006"/>
    <lineage>
        <taxon>Bacteria</taxon>
        <taxon>Pseudomonadati</taxon>
        <taxon>Pseudomonadota</taxon>
        <taxon>Gammaproteobacteria</taxon>
        <taxon>Vibrionales</taxon>
        <taxon>Vibrionaceae</taxon>
        <taxon>Vibrio</taxon>
    </lineage>
</organism>
<accession>A0A1M6AQZ3</accession>
<dbReference type="EMBL" id="FQXZ01000039">
    <property type="protein sequence ID" value="SHI38886.1"/>
    <property type="molecule type" value="Genomic_DNA"/>
</dbReference>
<protein>
    <submittedName>
        <fullName evidence="1">Uncharacterized protein</fullName>
    </submittedName>
</protein>
<keyword evidence="2" id="KW-1185">Reference proteome</keyword>
<evidence type="ECO:0000313" key="1">
    <source>
        <dbReference type="EMBL" id="SHI38886.1"/>
    </source>
</evidence>
<dbReference type="OrthoDB" id="9848118at2"/>
<dbReference type="AlphaFoldDB" id="A0A1M6AQZ3"/>
<sequence length="312" mass="35855">MPSQSAIATNDREYGDIYHQESSRTAGSYPGQHFISNRRLRIRSGTSGLNVTDHAGDLKKPGYFQQGQHYQDNKTVFVEAVAPDINRIRYRFYQAVSGVQCCDKTKECSNAAIAAYLHTIEFCNELDTRCYCELINSQINSRWWLKKVSDNHQGCQIEIAKNMTADVIYHYQYLTDGLNLLSHRYSAVKIDSFNQLLMVDIHLYIQKKQSIDLLCDEMKRLSLKYPGFKVVAISFKQSEMKSLLCFNGEFHRSFPVSSLYLLCCYFNFYHPVTMTGEYQCANLMTGEKLMFSVTEMVSGELLMATRVNTQIL</sequence>
<name>A0A1M6AQZ3_9VIBR</name>
<dbReference type="RefSeq" id="WP_073605237.1">
    <property type="nucleotide sequence ID" value="NZ_FQXZ01000039.1"/>
</dbReference>